<evidence type="ECO:0000313" key="3">
    <source>
        <dbReference type="Proteomes" id="UP000824001"/>
    </source>
</evidence>
<reference evidence="2" key="2">
    <citation type="journal article" date="2021" name="PeerJ">
        <title>Extensive microbial diversity within the chicken gut microbiome revealed by metagenomics and culture.</title>
        <authorList>
            <person name="Gilroy R."/>
            <person name="Ravi A."/>
            <person name="Getino M."/>
            <person name="Pursley I."/>
            <person name="Horton D.L."/>
            <person name="Alikhan N.F."/>
            <person name="Baker D."/>
            <person name="Gharbi K."/>
            <person name="Hall N."/>
            <person name="Watson M."/>
            <person name="Adriaenssens E.M."/>
            <person name="Foster-Nyarko E."/>
            <person name="Jarju S."/>
            <person name="Secka A."/>
            <person name="Antonio M."/>
            <person name="Oren A."/>
            <person name="Chaudhuri R.R."/>
            <person name="La Ragione R."/>
            <person name="Hildebrand F."/>
            <person name="Pallen M.J."/>
        </authorList>
    </citation>
    <scope>NUCLEOTIDE SEQUENCE</scope>
    <source>
        <strain evidence="2">ChiHjej10B9-9673</strain>
    </source>
</reference>
<reference evidence="2" key="1">
    <citation type="submission" date="2020-10" db="EMBL/GenBank/DDBJ databases">
        <authorList>
            <person name="Gilroy R."/>
        </authorList>
    </citation>
    <scope>NUCLEOTIDE SEQUENCE</scope>
    <source>
        <strain evidence="2">ChiHjej10B9-9673</strain>
    </source>
</reference>
<dbReference type="NCBIfam" id="TIGR01733">
    <property type="entry name" value="AA-adenyl-dom"/>
    <property type="match status" value="1"/>
</dbReference>
<gene>
    <name evidence="2" type="ORF">IAC18_00035</name>
</gene>
<evidence type="ECO:0000313" key="2">
    <source>
        <dbReference type="EMBL" id="HIS65924.1"/>
    </source>
</evidence>
<dbReference type="InterPro" id="IPR042099">
    <property type="entry name" value="ANL_N_sf"/>
</dbReference>
<name>A0A9D1FBH8_9FIRM</name>
<evidence type="ECO:0000259" key="1">
    <source>
        <dbReference type="Pfam" id="PF00501"/>
    </source>
</evidence>
<dbReference type="GO" id="GO:0043041">
    <property type="term" value="P:amino acid activation for nonribosomal peptide biosynthetic process"/>
    <property type="evidence" value="ECO:0007669"/>
    <property type="project" value="TreeGrafter"/>
</dbReference>
<dbReference type="GO" id="GO:0044550">
    <property type="term" value="P:secondary metabolite biosynthetic process"/>
    <property type="evidence" value="ECO:0007669"/>
    <property type="project" value="TreeGrafter"/>
</dbReference>
<dbReference type="Gene3D" id="3.30.300.30">
    <property type="match status" value="1"/>
</dbReference>
<comment type="caution">
    <text evidence="2">The sequence shown here is derived from an EMBL/GenBank/DDBJ whole genome shotgun (WGS) entry which is preliminary data.</text>
</comment>
<dbReference type="EMBL" id="DVJK01000001">
    <property type="protein sequence ID" value="HIS65924.1"/>
    <property type="molecule type" value="Genomic_DNA"/>
</dbReference>
<dbReference type="SUPFAM" id="SSF56801">
    <property type="entry name" value="Acetyl-CoA synthetase-like"/>
    <property type="match status" value="1"/>
</dbReference>
<dbReference type="AlphaFoldDB" id="A0A9D1FBH8"/>
<dbReference type="Pfam" id="PF00501">
    <property type="entry name" value="AMP-binding"/>
    <property type="match status" value="1"/>
</dbReference>
<dbReference type="PANTHER" id="PTHR45527">
    <property type="entry name" value="NONRIBOSOMAL PEPTIDE SYNTHETASE"/>
    <property type="match status" value="1"/>
</dbReference>
<dbReference type="Gene3D" id="3.40.50.12780">
    <property type="entry name" value="N-terminal domain of ligase-like"/>
    <property type="match status" value="1"/>
</dbReference>
<dbReference type="GO" id="GO:0031177">
    <property type="term" value="F:phosphopantetheine binding"/>
    <property type="evidence" value="ECO:0007669"/>
    <property type="project" value="TreeGrafter"/>
</dbReference>
<dbReference type="Proteomes" id="UP000824001">
    <property type="component" value="Unassembled WGS sequence"/>
</dbReference>
<dbReference type="InterPro" id="IPR000873">
    <property type="entry name" value="AMP-dep_synth/lig_dom"/>
</dbReference>
<accession>A0A9D1FBH8</accession>
<proteinExistence type="predicted"/>
<dbReference type="PROSITE" id="PS00455">
    <property type="entry name" value="AMP_BINDING"/>
    <property type="match status" value="1"/>
</dbReference>
<sequence>MNSAVCLLERAYELWPENEAVTDERRTLTYRELRNLARRAASALERGLASRAPVMVYLPKSAEMIAGFAAALYSGRPYVPTDSAAPRGRLEKIISNLAPSAVITNAALAKNLEGIAGGTRVFLMDELAGAEADDALIASALGAVTDSDPVYVMYTSGSTGTPKGVTIPHRGVLLFARWAERTFGWTSETVIANQAPLYFDVSVMDVYGAMRCGGHLLLTPEALFRFPNKLPEFLADNAVTHIYWVPTVMINVANSGALASAELPALKTVAFAGEVMPNRQLNIWRRALPGRVFANLYGPTETDVCTAYIVDREFSDSEPLPIGSPLPDMRVLLLGEDGRPVKPGETGEICVSGSGILLGYWNNPEQTAKSSVSDPDNSAYPTRYYRTGDLGWWNERGELMYSGRRDGQIKLRGNRIELGEIEAAARMLPGAENVCAVFDKPRQEIVLFLEAADEISLPAVRRGLRGAIPAYMMPGRAVTMEKLPHNANDKIDRVRLAEWLEENRPG</sequence>
<feature type="domain" description="AMP-dependent synthetase/ligase" evidence="1">
    <location>
        <begin position="9"/>
        <end position="361"/>
    </location>
</feature>
<dbReference type="PANTHER" id="PTHR45527:SF1">
    <property type="entry name" value="FATTY ACID SYNTHASE"/>
    <property type="match status" value="1"/>
</dbReference>
<protein>
    <submittedName>
        <fullName evidence="2">Amino acid adenylation domain-containing protein</fullName>
    </submittedName>
</protein>
<dbReference type="InterPro" id="IPR010071">
    <property type="entry name" value="AA_adenyl_dom"/>
</dbReference>
<dbReference type="CDD" id="cd05930">
    <property type="entry name" value="A_NRPS"/>
    <property type="match status" value="1"/>
</dbReference>
<dbReference type="InterPro" id="IPR045851">
    <property type="entry name" value="AMP-bd_C_sf"/>
</dbReference>
<dbReference type="GO" id="GO:0005737">
    <property type="term" value="C:cytoplasm"/>
    <property type="evidence" value="ECO:0007669"/>
    <property type="project" value="TreeGrafter"/>
</dbReference>
<dbReference type="InterPro" id="IPR020845">
    <property type="entry name" value="AMP-binding_CS"/>
</dbReference>
<organism evidence="2 3">
    <name type="scientific">Candidatus Scatomorpha merdipullorum</name>
    <dbReference type="NCBI Taxonomy" id="2840927"/>
    <lineage>
        <taxon>Bacteria</taxon>
        <taxon>Bacillati</taxon>
        <taxon>Bacillota</taxon>
        <taxon>Clostridia</taxon>
        <taxon>Eubacteriales</taxon>
        <taxon>Candidatus Scatomorpha</taxon>
    </lineage>
</organism>